<sequence length="141" mass="15420">MRFMLLLKYDEAAQAETPPDPAVFEEMGRFNTAMVDAGVLLAGEGLLPSAKGALVAFDGEEPTVTDGPFAEAKELVGGFWILQVDSLEDAVSWARRAPFRQGERIEVRKVAEAEDFEGIAPQEVLDAEEELRARQAEQHGS</sequence>
<comment type="similarity">
    <text evidence="1">Belongs to the YciI family.</text>
</comment>
<evidence type="ECO:0000313" key="4">
    <source>
        <dbReference type="Proteomes" id="UP001300763"/>
    </source>
</evidence>
<reference evidence="3 4" key="1">
    <citation type="submission" date="2023-02" db="EMBL/GenBank/DDBJ databases">
        <title>Genome sequencing required for Actinomycetospora new species description.</title>
        <authorList>
            <person name="Saimee Y."/>
            <person name="Duangmal K."/>
        </authorList>
    </citation>
    <scope>NUCLEOTIDE SEQUENCE [LARGE SCALE GENOMIC DNA]</scope>
    <source>
        <strain evidence="3 4">DW7H6</strain>
    </source>
</reference>
<evidence type="ECO:0000256" key="1">
    <source>
        <dbReference type="ARBA" id="ARBA00007689"/>
    </source>
</evidence>
<gene>
    <name evidence="3" type="ORF">PGB27_05565</name>
</gene>
<organism evidence="3 4">
    <name type="scientific">Actinomycetospora lemnae</name>
    <dbReference type="NCBI Taxonomy" id="3019891"/>
    <lineage>
        <taxon>Bacteria</taxon>
        <taxon>Bacillati</taxon>
        <taxon>Actinomycetota</taxon>
        <taxon>Actinomycetes</taxon>
        <taxon>Pseudonocardiales</taxon>
        <taxon>Pseudonocardiaceae</taxon>
        <taxon>Actinomycetospora</taxon>
    </lineage>
</organism>
<evidence type="ECO:0000259" key="2">
    <source>
        <dbReference type="Pfam" id="PF03795"/>
    </source>
</evidence>
<dbReference type="InterPro" id="IPR011008">
    <property type="entry name" value="Dimeric_a/b-barrel"/>
</dbReference>
<protein>
    <submittedName>
        <fullName evidence="3">YciI family protein</fullName>
    </submittedName>
</protein>
<keyword evidence="4" id="KW-1185">Reference proteome</keyword>
<dbReference type="Gene3D" id="3.30.70.1060">
    <property type="entry name" value="Dimeric alpha+beta barrel"/>
    <property type="match status" value="1"/>
</dbReference>
<feature type="domain" description="YCII-related" evidence="2">
    <location>
        <begin position="1"/>
        <end position="112"/>
    </location>
</feature>
<dbReference type="RefSeq" id="WP_274199346.1">
    <property type="nucleotide sequence ID" value="NZ_JAQZAO010000002.1"/>
</dbReference>
<name>A0ABT5SPP1_9PSEU</name>
<accession>A0ABT5SPP1</accession>
<dbReference type="Proteomes" id="UP001300763">
    <property type="component" value="Unassembled WGS sequence"/>
</dbReference>
<dbReference type="PANTHER" id="PTHR35174:SF4">
    <property type="entry name" value="BLL7163 PROTEIN"/>
    <property type="match status" value="1"/>
</dbReference>
<dbReference type="SUPFAM" id="SSF54909">
    <property type="entry name" value="Dimeric alpha+beta barrel"/>
    <property type="match status" value="1"/>
</dbReference>
<dbReference type="InterPro" id="IPR005545">
    <property type="entry name" value="YCII"/>
</dbReference>
<dbReference type="PANTHER" id="PTHR35174">
    <property type="entry name" value="BLL7171 PROTEIN-RELATED"/>
    <property type="match status" value="1"/>
</dbReference>
<dbReference type="Pfam" id="PF03795">
    <property type="entry name" value="YCII"/>
    <property type="match status" value="1"/>
</dbReference>
<dbReference type="EMBL" id="JAQZAO010000002">
    <property type="protein sequence ID" value="MDD7964813.1"/>
    <property type="molecule type" value="Genomic_DNA"/>
</dbReference>
<proteinExistence type="inferred from homology"/>
<comment type="caution">
    <text evidence="3">The sequence shown here is derived from an EMBL/GenBank/DDBJ whole genome shotgun (WGS) entry which is preliminary data.</text>
</comment>
<evidence type="ECO:0000313" key="3">
    <source>
        <dbReference type="EMBL" id="MDD7964813.1"/>
    </source>
</evidence>